<reference evidence="1 2" key="1">
    <citation type="submission" date="2019-11" db="EMBL/GenBank/DDBJ databases">
        <title>Metabolism of dissolved organic matter in forest soils.</title>
        <authorList>
            <person name="Cyle K.T."/>
            <person name="Wilhelm R.C."/>
            <person name="Martinez C.E."/>
        </authorList>
    </citation>
    <scope>NUCLEOTIDE SEQUENCE [LARGE SCALE GENOMIC DNA]</scope>
    <source>
        <strain evidence="1 2">5N</strain>
    </source>
</reference>
<keyword evidence="2" id="KW-1185">Reference proteome</keyword>
<dbReference type="EMBL" id="WOEZ01000024">
    <property type="protein sequence ID" value="NPT53878.1"/>
    <property type="molecule type" value="Genomic_DNA"/>
</dbReference>
<gene>
    <name evidence="1" type="ORF">GNZ13_04465</name>
</gene>
<organism evidence="1 2">
    <name type="scientific">Paraburkholderia elongata</name>
    <dbReference type="NCBI Taxonomy" id="2675747"/>
    <lineage>
        <taxon>Bacteria</taxon>
        <taxon>Pseudomonadati</taxon>
        <taxon>Pseudomonadota</taxon>
        <taxon>Betaproteobacteria</taxon>
        <taxon>Burkholderiales</taxon>
        <taxon>Burkholderiaceae</taxon>
        <taxon>Paraburkholderia</taxon>
    </lineage>
</organism>
<name>A0A972SFI7_9BURK</name>
<comment type="caution">
    <text evidence="1">The sequence shown here is derived from an EMBL/GenBank/DDBJ whole genome shotgun (WGS) entry which is preliminary data.</text>
</comment>
<evidence type="ECO:0000313" key="1">
    <source>
        <dbReference type="EMBL" id="NPT53878.1"/>
    </source>
</evidence>
<dbReference type="Proteomes" id="UP000655523">
    <property type="component" value="Unassembled WGS sequence"/>
</dbReference>
<dbReference type="AlphaFoldDB" id="A0A972SFI7"/>
<accession>A0A972SFI7</accession>
<feature type="non-terminal residue" evidence="1">
    <location>
        <position position="1"/>
    </location>
</feature>
<evidence type="ECO:0000313" key="2">
    <source>
        <dbReference type="Proteomes" id="UP000655523"/>
    </source>
</evidence>
<protein>
    <submittedName>
        <fullName evidence="1">Uncharacterized protein</fullName>
    </submittedName>
</protein>
<proteinExistence type="predicted"/>
<sequence length="72" mass="8721">VRGLVERNTMRYYLAIDAYLGALSSTPDKRLEQRLTTWFDATEQYPRQLHEVDRQAYMQMKYKEYERQQAAQ</sequence>